<organism evidence="9 10">
    <name type="scientific">Heterorhabditis bacteriophora</name>
    <name type="common">Entomopathogenic nematode worm</name>
    <dbReference type="NCBI Taxonomy" id="37862"/>
    <lineage>
        <taxon>Eukaryota</taxon>
        <taxon>Metazoa</taxon>
        <taxon>Ecdysozoa</taxon>
        <taxon>Nematoda</taxon>
        <taxon>Chromadorea</taxon>
        <taxon>Rhabditida</taxon>
        <taxon>Rhabditina</taxon>
        <taxon>Rhabditomorpha</taxon>
        <taxon>Strongyloidea</taxon>
        <taxon>Heterorhabditidae</taxon>
        <taxon>Heterorhabditis</taxon>
    </lineage>
</organism>
<reference evidence="10" key="1">
    <citation type="submission" date="2016-11" db="UniProtKB">
        <authorList>
            <consortium name="WormBaseParasite"/>
        </authorList>
    </citation>
    <scope>IDENTIFICATION</scope>
</reference>
<name>A0A1I7WIC4_HETBA</name>
<evidence type="ECO:0000256" key="4">
    <source>
        <dbReference type="ARBA" id="ARBA00022759"/>
    </source>
</evidence>
<dbReference type="PANTHER" id="PTHR37984:SF5">
    <property type="entry name" value="PROTEIN NYNRIN-LIKE"/>
    <property type="match status" value="1"/>
</dbReference>
<dbReference type="WBParaSite" id="Hba_04759">
    <property type="protein sequence ID" value="Hba_04759"/>
    <property type="gene ID" value="Hba_04759"/>
</dbReference>
<dbReference type="GO" id="GO:0003964">
    <property type="term" value="F:RNA-directed DNA polymerase activity"/>
    <property type="evidence" value="ECO:0007669"/>
    <property type="project" value="UniProtKB-KW"/>
</dbReference>
<dbReference type="PANTHER" id="PTHR37984">
    <property type="entry name" value="PROTEIN CBG26694"/>
    <property type="match status" value="1"/>
</dbReference>
<evidence type="ECO:0000256" key="3">
    <source>
        <dbReference type="ARBA" id="ARBA00022722"/>
    </source>
</evidence>
<keyword evidence="6" id="KW-0695">RNA-directed DNA polymerase</keyword>
<keyword evidence="4" id="KW-0255">Endonuclease</keyword>
<dbReference type="GO" id="GO:0004519">
    <property type="term" value="F:endonuclease activity"/>
    <property type="evidence" value="ECO:0007669"/>
    <property type="project" value="UniProtKB-KW"/>
</dbReference>
<feature type="domain" description="Reverse transcriptase RNase H-like" evidence="8">
    <location>
        <begin position="246"/>
        <end position="291"/>
    </location>
</feature>
<dbReference type="InterPro" id="IPR050951">
    <property type="entry name" value="Retrovirus_Pol_polyprotein"/>
</dbReference>
<keyword evidence="9" id="KW-1185">Reference proteome</keyword>
<evidence type="ECO:0000256" key="1">
    <source>
        <dbReference type="ARBA" id="ARBA00022679"/>
    </source>
</evidence>
<keyword evidence="3" id="KW-0540">Nuclease</keyword>
<evidence type="ECO:0000313" key="10">
    <source>
        <dbReference type="WBParaSite" id="Hba_04759"/>
    </source>
</evidence>
<feature type="region of interest" description="Disordered" evidence="7">
    <location>
        <begin position="71"/>
        <end position="95"/>
    </location>
</feature>
<evidence type="ECO:0000256" key="5">
    <source>
        <dbReference type="ARBA" id="ARBA00022801"/>
    </source>
</evidence>
<dbReference type="InterPro" id="IPR041373">
    <property type="entry name" value="RT_RNaseH"/>
</dbReference>
<dbReference type="AlphaFoldDB" id="A0A1I7WIC4"/>
<proteinExistence type="predicted"/>
<accession>A0A1I7WIC4</accession>
<keyword evidence="5" id="KW-0378">Hydrolase</keyword>
<keyword evidence="1" id="KW-0808">Transferase</keyword>
<evidence type="ECO:0000313" key="9">
    <source>
        <dbReference type="Proteomes" id="UP000095283"/>
    </source>
</evidence>
<evidence type="ECO:0000256" key="2">
    <source>
        <dbReference type="ARBA" id="ARBA00022695"/>
    </source>
</evidence>
<evidence type="ECO:0000259" key="8">
    <source>
        <dbReference type="Pfam" id="PF17917"/>
    </source>
</evidence>
<dbReference type="Proteomes" id="UP000095283">
    <property type="component" value="Unplaced"/>
</dbReference>
<keyword evidence="2" id="KW-0548">Nucleotidyltransferase</keyword>
<sequence>MENQFKYLIFVCSLQAPSEADIRLKLLHKTKTEPKATLQILAEESHCLINLKHDTKLVEASNSAVIEAVKGKHEQNPTQYIPRESSQPDKGKSPPSPCWIFRYRLRTDHYNTKDMESLGFTAASEENHSSVRSELRETAHHWLVRVTIQTLGFAHKILSINQICRCSRLRIIFRAIEEEKATGSLRICTDFSTDDIFSILNGRKISSQIDLIDAYLHFGFNIQRRRMVVDTKLPQSIQKHKIYFTKNYGRIGKEGLALAFAVKKFHHILHGHHFKLFIEYKSLFSIFGSKKGIPVYTVNRLQQ</sequence>
<dbReference type="Pfam" id="PF17917">
    <property type="entry name" value="RT_RNaseH"/>
    <property type="match status" value="1"/>
</dbReference>
<evidence type="ECO:0000256" key="6">
    <source>
        <dbReference type="ARBA" id="ARBA00022918"/>
    </source>
</evidence>
<protein>
    <submittedName>
        <fullName evidence="10">RT_RNaseH domain-containing protein</fullName>
    </submittedName>
</protein>
<dbReference type="GO" id="GO:0016787">
    <property type="term" value="F:hydrolase activity"/>
    <property type="evidence" value="ECO:0007669"/>
    <property type="project" value="UniProtKB-KW"/>
</dbReference>
<evidence type="ECO:0000256" key="7">
    <source>
        <dbReference type="SAM" id="MobiDB-lite"/>
    </source>
</evidence>